<dbReference type="CDD" id="cd01029">
    <property type="entry name" value="TOPRIM_primases"/>
    <property type="match status" value="1"/>
</dbReference>
<evidence type="ECO:0000313" key="2">
    <source>
        <dbReference type="EMBL" id="AAP73892.1"/>
    </source>
</evidence>
<evidence type="ECO:0000256" key="1">
    <source>
        <dbReference type="SAM" id="MobiDB-lite"/>
    </source>
</evidence>
<feature type="region of interest" description="Disordered" evidence="1">
    <location>
        <begin position="785"/>
        <end position="810"/>
    </location>
</feature>
<geneLocation type="plasmid" evidence="2">
    <name>pBD2</name>
</geneLocation>
<organism evidence="2">
    <name type="scientific">Rhodococcus erythropolis</name>
    <name type="common">Arthrobacter picolinophilus</name>
    <dbReference type="NCBI Taxonomy" id="1833"/>
    <lineage>
        <taxon>Bacteria</taxon>
        <taxon>Bacillati</taxon>
        <taxon>Actinomycetota</taxon>
        <taxon>Actinomycetes</taxon>
        <taxon>Mycobacteriales</taxon>
        <taxon>Nocardiaceae</taxon>
        <taxon>Rhodococcus</taxon>
        <taxon>Rhodococcus erythropolis group</taxon>
    </lineage>
</organism>
<gene>
    <name evidence="2" type="ORF">PBD2.007</name>
</gene>
<sequence length="1821" mass="197454">MWSMDNIRGLLESSGGMKVRSSTQLSARCPVHPDVNASLSVTWTDDGAGGKILLKCHGCAASAQDIVDALGIATSDLFDTPLPPGSSTSVLAGRSARQRTAGRRRGKLGALPKPIATKSAARELDHDWMQVAVYPYVDEEGKLVQEVIREECNSCELGRHKQFRQVFISPLGRRVKQKPREFRSVLYRLPQILEAIAAGQAIWLLEGEKDVDTAEQLGLLATTNAQGGLSFPPECAEIFHEVTVRIVLDRDDAGWNRGIDLASLLGGVGAHVQLLLPATLEPKSDFSDHVLAGKWRGDDEFGGFIPVNAGEVAAHAYAGAVRGKHLLVEKAAAEAHAHVASITDTSDSQLRLKRAKRWALESELRFEILSEAVDRCRLQAAAEGSEWAGQAADEAVAAWRLARNAARGSHEIAQVPVPPLLQDPDLHNEVPATQKEAASPPSGSARVLETGVSAAPKGSTVQRGSAISAPTYRIVDMQLVEITTTKDGEESAKLVLGLDARIVEMEYLEAQDESFDIDLPKLMGREGIAGQREANPPAPKQLSAVIIGYTHPDTGEFMRLRIAALDYRDCGWVESLPGPPAYDSRPSGIAKLRDALKVAGGTIARTVRFRSTGWRRTTEGEWFFVHAGGAISGDGARVAPVLLSGPLARYDLPAPIRDATRIREAFLAHSGSMLTQFPSRVSATLLGHVYRSALGPNPWVLLIVGSPGSYKTSLTSIAMHHWGELWDRRRPASSMSGNGDTLNALRIKLNSAKDALYWADDVAPTRDWGAAQKSLEEFARMVHNGESRSRSTRDGLGILDGTPPRASAVVTSEVMPRPGSGAQRMLAVPLQADEIELDQLIALDRDESRHGRALLMASFLQYLASRLDETREIAARAAAHYAESLRSSGESVRQAEAVGAIWSGWVAMTRFLLDVGALTEQEVDQTLEMVHVGLRDAITAAADPDLPSRTGARVRELIAHALRTGLAYVDDVRTGEAPVFPLANRLGWRRTLVGEFQDVKKYREDARGIRLGYVLTDPTPRDGEAQLLVESTALEQVLKAAAQSMSDAPQIDRGTALRALYDEGILIGEERTGKTPRYTVQRTIHCEDRRQRLTALRLWKVLGDDESDGTGPSDSDGTGPSDSDGTGPSDSDGTGPSDSDGTGPSDSDGTGPSDSDGTGPSGSDDTRNPDVSGGPVDESAISRLSQVHHLSHLSDILPAKSSRGHHLQSSMPDNTQNLNVSAIAEEEQVASYHDAEGCRGVAEPIFPAAPCSMCGLTSPFAFEKRPMHIECWLDSTSKTRAALSVSSPYSDDMAENVSLLSDISLPSGRNSGRTSTHASESRAVRLDPNTTGSAANRRRFAGPAGVLDVDGLWLPSGEVIDPGPILHVGHIAEVIRAQNFGTAVNERWSEPGQIWVTDAMARRFGIETGTLGDDPRKRAEEMRTLTAGIPFVTEALEEGWSLGGKFGDRLGTWTRVWHGDERGVWIAFVSAMGQDEADMPILADDPTPAVLAARLATFADALKFPWAMSASTTGFDLMISTRSRERDTVFAPSQPVPPSQMSNTETDIDWSRPLTADESGNLFIHAYDRGGSHAAGIASLELGIGDPQHHEDGAIFDKSLPGYWKIEIPESSDWRYPNPLNPRGHSISEPKWVTTPTMQYALELGYEPEVIEAYVWNEHGRVLDPWYKRIRDARTALDLDDPDAQLARDQLKVVYTRTLGMLGSSDFMKGRPGYAPERRHHIIAKARANILRRVVKIGKAADRWPVAISNDTVLYVSDNPDPIASWPGEQETLGRGFGQYKWEGSALLADQVEFLTGKGYRGKDQLHLDWNAADYAVGGDQ</sequence>
<keyword evidence="2" id="KW-0614">Plasmid</keyword>
<feature type="region of interest" description="Disordered" evidence="1">
    <location>
        <begin position="1103"/>
        <end position="1177"/>
    </location>
</feature>
<proteinExistence type="predicted"/>
<dbReference type="EMBL" id="AY223810">
    <property type="protein sequence ID" value="AAP73892.1"/>
    <property type="molecule type" value="Genomic_DNA"/>
</dbReference>
<name>Q6XND9_RHOER</name>
<dbReference type="Gene3D" id="3.40.1360.10">
    <property type="match status" value="1"/>
</dbReference>
<feature type="compositionally biased region" description="Low complexity" evidence="1">
    <location>
        <begin position="1109"/>
        <end position="1163"/>
    </location>
</feature>
<feature type="region of interest" description="Disordered" evidence="1">
    <location>
        <begin position="1304"/>
        <end position="1337"/>
    </location>
</feature>
<protein>
    <submittedName>
        <fullName evidence="2">Putative regulatory protein</fullName>
    </submittedName>
</protein>
<feature type="compositionally biased region" description="Polar residues" evidence="1">
    <location>
        <begin position="1307"/>
        <end position="1318"/>
    </location>
</feature>
<reference evidence="2" key="1">
    <citation type="journal article" date="2003" name="J. Bacteriol.">
        <title>Complete nucleotide sequence and genetic organization of the 210-kilobase linear plasmid of Rhodococcus erythropolis BD2.</title>
        <authorList>
            <person name="Stecker C."/>
            <person name="Johann A."/>
            <person name="Herzberg C."/>
            <person name="Averhoff B."/>
            <person name="Gottschalk G."/>
        </authorList>
    </citation>
    <scope>NUCLEOTIDE SEQUENCE</scope>
    <source>
        <strain evidence="2">BD2</strain>
        <plasmid evidence="2">pBD2</plasmid>
    </source>
</reference>
<dbReference type="InterPro" id="IPR034154">
    <property type="entry name" value="TOPRIM_DnaG/twinkle"/>
</dbReference>
<accession>Q6XND9</accession>